<feature type="domain" description="Adenylosuccinate lyase C-terminal" evidence="3">
    <location>
        <begin position="385"/>
        <end position="460"/>
    </location>
</feature>
<reference evidence="5" key="1">
    <citation type="journal article" date="2021" name="Curr. Microbiol.">
        <title>Complete genome of nocamycin-producing strain Saccharothrix syringae NRRL B-16468 reveals the biosynthetic potential for secondary metabolites.</title>
        <authorList>
            <person name="Mo X."/>
            <person name="Yang S."/>
        </authorList>
    </citation>
    <scope>NUCLEOTIDE SEQUENCE [LARGE SCALE GENOMIC DNA]</scope>
    <source>
        <strain evidence="5">ATCC 51364 / DSM 43886 / JCM 6844 / KCTC 9398 / NBRC 14523 / NRRL B-16468 / INA 2240</strain>
    </source>
</reference>
<dbReference type="GO" id="GO:0016829">
    <property type="term" value="F:lyase activity"/>
    <property type="evidence" value="ECO:0007669"/>
    <property type="project" value="UniProtKB-KW"/>
</dbReference>
<keyword evidence="5" id="KW-1185">Reference proteome</keyword>
<dbReference type="SMART" id="SM00998">
    <property type="entry name" value="ADSL_C"/>
    <property type="match status" value="1"/>
</dbReference>
<evidence type="ECO:0000259" key="3">
    <source>
        <dbReference type="SMART" id="SM00998"/>
    </source>
</evidence>
<dbReference type="CDD" id="cd01597">
    <property type="entry name" value="pCLME"/>
    <property type="match status" value="1"/>
</dbReference>
<dbReference type="AlphaFoldDB" id="A0A5Q0H445"/>
<dbReference type="SUPFAM" id="SSF48557">
    <property type="entry name" value="L-aspartase-like"/>
    <property type="match status" value="1"/>
</dbReference>
<dbReference type="InterPro" id="IPR008948">
    <property type="entry name" value="L-Aspartase-like"/>
</dbReference>
<dbReference type="Gene3D" id="1.20.200.10">
    <property type="entry name" value="Fumarase/aspartase (Central domain)"/>
    <property type="match status" value="1"/>
</dbReference>
<dbReference type="PANTHER" id="PTHR43172">
    <property type="entry name" value="ADENYLOSUCCINATE LYASE"/>
    <property type="match status" value="1"/>
</dbReference>
<sequence length="467" mass="48858">MSSRRPSHGRSPASTVSRVTDSALLSPVWAGSGDGLSDEAWLAAMLEVEVALARAQAALGVVPERAAEVIADVAGSARLDVADIAVRSREAANPVVVLVQRLTAAVAEVDPAAAEHVHRGGTSQDVLDSAAVLLASRTLRGIDGDLVRSADALARLADRHRHTVLAGRTMAQHAVPITFGLKAAGWLAGVLDASDRVRRTTADLPVQLGGAAGTLASYEAYAGRPGHGVRLAREFATRLGLREPDLPWHARRTPLLDLGWALTAVTGALGKIALDVQGMSRTEVGELAEPSAEGRGASSAMPQKRNPVLATLLVSAARTVPAQALVLGQALLAEDERAPGAWHSEWQPLREALRTAAGAAATAVTLLEGLEVFPGRMRANLDLSGGAIVAERLNVVLAPQLGKAGAKALLGRLAREAAAGERPFADLLREVPELDADRVHDLLNPERYLGAAADLIDRVLARHRDHG</sequence>
<dbReference type="InterPro" id="IPR019468">
    <property type="entry name" value="AdenyloSucc_lyase_C"/>
</dbReference>
<name>A0A5Q0H445_SACSY</name>
<evidence type="ECO:0000256" key="2">
    <source>
        <dbReference type="ARBA" id="ARBA00034772"/>
    </source>
</evidence>
<dbReference type="Pfam" id="PF00206">
    <property type="entry name" value="Lyase_1"/>
    <property type="match status" value="1"/>
</dbReference>
<evidence type="ECO:0000313" key="4">
    <source>
        <dbReference type="EMBL" id="QFZ20664.1"/>
    </source>
</evidence>
<dbReference type="Pfam" id="PF10397">
    <property type="entry name" value="ADSL_C"/>
    <property type="match status" value="1"/>
</dbReference>
<accession>A0A5Q0H445</accession>
<evidence type="ECO:0000256" key="1">
    <source>
        <dbReference type="ARBA" id="ARBA00023239"/>
    </source>
</evidence>
<dbReference type="EMBL" id="CP034550">
    <property type="protein sequence ID" value="QFZ20664.1"/>
    <property type="molecule type" value="Genomic_DNA"/>
</dbReference>
<organism evidence="4 5">
    <name type="scientific">Saccharothrix syringae</name>
    <name type="common">Nocardiopsis syringae</name>
    <dbReference type="NCBI Taxonomy" id="103733"/>
    <lineage>
        <taxon>Bacteria</taxon>
        <taxon>Bacillati</taxon>
        <taxon>Actinomycetota</taxon>
        <taxon>Actinomycetes</taxon>
        <taxon>Pseudonocardiales</taxon>
        <taxon>Pseudonocardiaceae</taxon>
        <taxon>Saccharothrix</taxon>
    </lineage>
</organism>
<evidence type="ECO:0000313" key="5">
    <source>
        <dbReference type="Proteomes" id="UP000325787"/>
    </source>
</evidence>
<gene>
    <name evidence="4" type="ORF">EKG83_27600</name>
</gene>
<dbReference type="PRINTS" id="PR00149">
    <property type="entry name" value="FUMRATELYASE"/>
</dbReference>
<dbReference type="Proteomes" id="UP000325787">
    <property type="component" value="Chromosome"/>
</dbReference>
<dbReference type="Gene3D" id="1.10.40.30">
    <property type="entry name" value="Fumarase/aspartase (C-terminal domain)"/>
    <property type="match status" value="1"/>
</dbReference>
<protein>
    <submittedName>
        <fullName evidence="4">Adenylosuccinate lyase family protein</fullName>
    </submittedName>
</protein>
<dbReference type="InterPro" id="IPR022761">
    <property type="entry name" value="Fumarate_lyase_N"/>
</dbReference>
<dbReference type="PANTHER" id="PTHR43172:SF2">
    <property type="entry name" value="ADENYLOSUCCINATE LYASE C-TERMINAL DOMAIN-CONTAINING PROTEIN"/>
    <property type="match status" value="1"/>
</dbReference>
<dbReference type="PRINTS" id="PR00145">
    <property type="entry name" value="ARGSUCLYASE"/>
</dbReference>
<proteinExistence type="inferred from homology"/>
<dbReference type="InterPro" id="IPR024083">
    <property type="entry name" value="Fumarase/histidase_N"/>
</dbReference>
<comment type="similarity">
    <text evidence="2">Belongs to the class-II fumarase/aspartase family.</text>
</comment>
<dbReference type="OrthoDB" id="9768878at2"/>
<dbReference type="InterPro" id="IPR000362">
    <property type="entry name" value="Fumarate_lyase_fam"/>
</dbReference>
<dbReference type="Gene3D" id="1.10.275.10">
    <property type="entry name" value="Fumarase/aspartase (N-terminal domain)"/>
    <property type="match status" value="1"/>
</dbReference>
<dbReference type="KEGG" id="ssyi:EKG83_27600"/>
<keyword evidence="1 4" id="KW-0456">Lyase</keyword>